<evidence type="ECO:0000313" key="3">
    <source>
        <dbReference type="Proteomes" id="UP000695000"/>
    </source>
</evidence>
<sequence>MSLRTVSRVLLKHLNTQKQFSNTIKLSSLGSQTLVRHCSDKTNTDNKLQVYFGNLSRQIKNVKIFSLMTSVAGLAAQPIIYLELSKLQSVPLLVVGCSFVGFFTFATPILLHFVTKKYVIKLDYDRVNGSYIATTYNVLCMEKKLEFKPDDVYVPDVPGMFTTLFAKKKALFLEASAFDDPTHYAKIMGYDKPMDFKLYTAPPDEVTKK</sequence>
<evidence type="ECO:0000256" key="1">
    <source>
        <dbReference type="ARBA" id="ARBA00005280"/>
    </source>
</evidence>
<organism evidence="3 4">
    <name type="scientific">Nicrophorus vespilloides</name>
    <name type="common">Boreal carrion beetle</name>
    <dbReference type="NCBI Taxonomy" id="110193"/>
    <lineage>
        <taxon>Eukaryota</taxon>
        <taxon>Metazoa</taxon>
        <taxon>Ecdysozoa</taxon>
        <taxon>Arthropoda</taxon>
        <taxon>Hexapoda</taxon>
        <taxon>Insecta</taxon>
        <taxon>Pterygota</taxon>
        <taxon>Neoptera</taxon>
        <taxon>Endopterygota</taxon>
        <taxon>Coleoptera</taxon>
        <taxon>Polyphaga</taxon>
        <taxon>Staphyliniformia</taxon>
        <taxon>Silphidae</taxon>
        <taxon>Nicrophorinae</taxon>
        <taxon>Nicrophorus</taxon>
    </lineage>
</organism>
<dbReference type="Proteomes" id="UP000695000">
    <property type="component" value="Unplaced"/>
</dbReference>
<reference evidence="4" key="1">
    <citation type="submission" date="2025-08" db="UniProtKB">
        <authorList>
            <consortium name="RefSeq"/>
        </authorList>
    </citation>
    <scope>IDENTIFICATION</scope>
    <source>
        <tissue evidence="4">Whole Larva</tissue>
    </source>
</reference>
<keyword evidence="2" id="KW-0472">Membrane</keyword>
<keyword evidence="2" id="KW-1133">Transmembrane helix</keyword>
<proteinExistence type="inferred from homology"/>
<feature type="transmembrane region" description="Helical" evidence="2">
    <location>
        <begin position="90"/>
        <end position="114"/>
    </location>
</feature>
<dbReference type="InterPro" id="IPR045325">
    <property type="entry name" value="TMEM70/TMEM186/TMEM223"/>
</dbReference>
<evidence type="ECO:0000313" key="4">
    <source>
        <dbReference type="RefSeq" id="XP_017775131.1"/>
    </source>
</evidence>
<dbReference type="Pfam" id="PF06979">
    <property type="entry name" value="TMEM70"/>
    <property type="match status" value="1"/>
</dbReference>
<dbReference type="InterPro" id="IPR009724">
    <property type="entry name" value="TMEM70"/>
</dbReference>
<keyword evidence="3" id="KW-1185">Reference proteome</keyword>
<feature type="transmembrane region" description="Helical" evidence="2">
    <location>
        <begin position="64"/>
        <end position="84"/>
    </location>
</feature>
<evidence type="ECO:0000256" key="2">
    <source>
        <dbReference type="SAM" id="Phobius"/>
    </source>
</evidence>
<dbReference type="RefSeq" id="XP_017775131.1">
    <property type="nucleotide sequence ID" value="XM_017919642.1"/>
</dbReference>
<dbReference type="PANTHER" id="PTHR13281">
    <property type="entry name" value="TRANSMEMBRANE PROTEIN 70, MITOCHONDRIAL"/>
    <property type="match status" value="1"/>
</dbReference>
<gene>
    <name evidence="4" type="primary">LOC108561619</name>
</gene>
<keyword evidence="2 4" id="KW-0812">Transmembrane</keyword>
<comment type="similarity">
    <text evidence="1">Belongs to the TMEM70 family.</text>
</comment>
<dbReference type="PANTHER" id="PTHR13281:SF0">
    <property type="entry name" value="TRANSMEMBRANE PROTEIN 70, MITOCHONDRIAL"/>
    <property type="match status" value="1"/>
</dbReference>
<protein>
    <submittedName>
        <fullName evidence="4">Transmembrane protein 70 homolog, mitochondrial</fullName>
    </submittedName>
</protein>
<accession>A0ABM1MKN1</accession>
<dbReference type="GeneID" id="108561619"/>
<name>A0ABM1MKN1_NICVS</name>